<feature type="chain" id="PRO_5042110928" description="Neurotransmitter-gated ion-channel transmembrane domain-containing protein" evidence="3">
    <location>
        <begin position="21"/>
        <end position="151"/>
    </location>
</feature>
<dbReference type="Pfam" id="PF02932">
    <property type="entry name" value="Neur_chan_memb"/>
    <property type="match status" value="1"/>
</dbReference>
<dbReference type="InterPro" id="IPR038050">
    <property type="entry name" value="Neuro_actylchol_rec"/>
</dbReference>
<dbReference type="GO" id="GO:0005230">
    <property type="term" value="F:extracellular ligand-gated monoatomic ion channel activity"/>
    <property type="evidence" value="ECO:0007669"/>
    <property type="project" value="UniProtKB-ARBA"/>
</dbReference>
<evidence type="ECO:0000256" key="2">
    <source>
        <dbReference type="SAM" id="Phobius"/>
    </source>
</evidence>
<protein>
    <recommendedName>
        <fullName evidence="4">Neurotransmitter-gated ion-channel transmembrane domain-containing protein</fullName>
    </recommendedName>
</protein>
<keyword evidence="2" id="KW-0472">Membrane</keyword>
<dbReference type="SUPFAM" id="SSF90112">
    <property type="entry name" value="Neurotransmitter-gated ion-channel transmembrane pore"/>
    <property type="match status" value="1"/>
</dbReference>
<keyword evidence="2" id="KW-0812">Transmembrane</keyword>
<dbReference type="InterPro" id="IPR036719">
    <property type="entry name" value="Neuro-gated_channel_TM_sf"/>
</dbReference>
<dbReference type="Gene3D" id="1.20.58.390">
    <property type="entry name" value="Neurotransmitter-gated ion-channel transmembrane domain"/>
    <property type="match status" value="1"/>
</dbReference>
<evidence type="ECO:0000313" key="6">
    <source>
        <dbReference type="Proteomes" id="UP001286313"/>
    </source>
</evidence>
<feature type="domain" description="Neurotransmitter-gated ion-channel transmembrane" evidence="4">
    <location>
        <begin position="6"/>
        <end position="76"/>
    </location>
</feature>
<sequence>MMAALTVQLVIATLFSQVSASLPKTSYFKMVDIWLIFCIGITFLVILFHALIDRIAHPPPPHNNNNNMPQQHHHHPLNPKTAPTPTPPTTTGTRAVVWQVQPYMGSKLDKKKNPLMETEGRTHRVVHVTKMTVPVVFLLFNIGYWGYIFSN</sequence>
<dbReference type="GO" id="GO:0004888">
    <property type="term" value="F:transmembrane signaling receptor activity"/>
    <property type="evidence" value="ECO:0007669"/>
    <property type="project" value="InterPro"/>
</dbReference>
<gene>
    <name evidence="5" type="ORF">Pcinc_036931</name>
</gene>
<comment type="caution">
    <text evidence="5">The sequence shown here is derived from an EMBL/GenBank/DDBJ whole genome shotgun (WGS) entry which is preliminary data.</text>
</comment>
<dbReference type="EMBL" id="JAWQEG010005791">
    <property type="protein sequence ID" value="KAK3856766.1"/>
    <property type="molecule type" value="Genomic_DNA"/>
</dbReference>
<keyword evidence="3" id="KW-0732">Signal</keyword>
<name>A0AAE1EPA6_PETCI</name>
<dbReference type="Proteomes" id="UP001286313">
    <property type="component" value="Unassembled WGS sequence"/>
</dbReference>
<accession>A0AAE1EPA6</accession>
<evidence type="ECO:0000313" key="5">
    <source>
        <dbReference type="EMBL" id="KAK3856766.1"/>
    </source>
</evidence>
<dbReference type="GO" id="GO:0005254">
    <property type="term" value="F:chloride channel activity"/>
    <property type="evidence" value="ECO:0007669"/>
    <property type="project" value="UniProtKB-ARBA"/>
</dbReference>
<dbReference type="InterPro" id="IPR006028">
    <property type="entry name" value="GABAA/Glycine_rcpt"/>
</dbReference>
<keyword evidence="6" id="KW-1185">Reference proteome</keyword>
<evidence type="ECO:0000256" key="3">
    <source>
        <dbReference type="SAM" id="SignalP"/>
    </source>
</evidence>
<feature type="signal peptide" evidence="3">
    <location>
        <begin position="1"/>
        <end position="20"/>
    </location>
</feature>
<reference evidence="5" key="1">
    <citation type="submission" date="2023-10" db="EMBL/GenBank/DDBJ databases">
        <title>Genome assemblies of two species of porcelain crab, Petrolisthes cinctipes and Petrolisthes manimaculis (Anomura: Porcellanidae).</title>
        <authorList>
            <person name="Angst P."/>
        </authorList>
    </citation>
    <scope>NUCLEOTIDE SEQUENCE</scope>
    <source>
        <strain evidence="5">PB745_01</strain>
        <tissue evidence="5">Gill</tissue>
    </source>
</reference>
<proteinExistence type="predicted"/>
<evidence type="ECO:0000256" key="1">
    <source>
        <dbReference type="SAM" id="MobiDB-lite"/>
    </source>
</evidence>
<dbReference type="GO" id="GO:0016020">
    <property type="term" value="C:membrane"/>
    <property type="evidence" value="ECO:0007669"/>
    <property type="project" value="InterPro"/>
</dbReference>
<dbReference type="PRINTS" id="PR00253">
    <property type="entry name" value="GABAARECEPTR"/>
</dbReference>
<organism evidence="5 6">
    <name type="scientific">Petrolisthes cinctipes</name>
    <name type="common">Flat porcelain crab</name>
    <dbReference type="NCBI Taxonomy" id="88211"/>
    <lineage>
        <taxon>Eukaryota</taxon>
        <taxon>Metazoa</taxon>
        <taxon>Ecdysozoa</taxon>
        <taxon>Arthropoda</taxon>
        <taxon>Crustacea</taxon>
        <taxon>Multicrustacea</taxon>
        <taxon>Malacostraca</taxon>
        <taxon>Eumalacostraca</taxon>
        <taxon>Eucarida</taxon>
        <taxon>Decapoda</taxon>
        <taxon>Pleocyemata</taxon>
        <taxon>Anomura</taxon>
        <taxon>Galatheoidea</taxon>
        <taxon>Porcellanidae</taxon>
        <taxon>Petrolisthes</taxon>
    </lineage>
</organism>
<dbReference type="AlphaFoldDB" id="A0AAE1EPA6"/>
<feature type="transmembrane region" description="Helical" evidence="2">
    <location>
        <begin position="131"/>
        <end position="149"/>
    </location>
</feature>
<feature type="transmembrane region" description="Helical" evidence="2">
    <location>
        <begin position="30"/>
        <end position="52"/>
    </location>
</feature>
<keyword evidence="2" id="KW-1133">Transmembrane helix</keyword>
<evidence type="ECO:0000259" key="4">
    <source>
        <dbReference type="Pfam" id="PF02932"/>
    </source>
</evidence>
<feature type="region of interest" description="Disordered" evidence="1">
    <location>
        <begin position="61"/>
        <end position="91"/>
    </location>
</feature>
<dbReference type="GO" id="GO:0099095">
    <property type="term" value="F:ligand-gated monoatomic anion channel activity"/>
    <property type="evidence" value="ECO:0007669"/>
    <property type="project" value="UniProtKB-ARBA"/>
</dbReference>
<dbReference type="InterPro" id="IPR006029">
    <property type="entry name" value="Neurotrans-gated_channel_TM"/>
</dbReference>